<keyword evidence="1" id="KW-0472">Membrane</keyword>
<protein>
    <submittedName>
        <fullName evidence="2">Uncharacterized protein</fullName>
    </submittedName>
</protein>
<keyword evidence="1" id="KW-0812">Transmembrane</keyword>
<reference evidence="2 3" key="1">
    <citation type="submission" date="2020-05" db="EMBL/GenBank/DDBJ databases">
        <title>Biological and Genomic Analysis of Vibrio Phage vB_ValS_X1 Sheds Novel Insights into Evolution and Interaction of Vibrio-phage.</title>
        <authorList>
            <person name="Zhong W."/>
            <person name="Yang Y."/>
            <person name="Cai L."/>
            <person name="Xu J."/>
            <person name="Zhang R."/>
        </authorList>
    </citation>
    <scope>NUCLEOTIDE SEQUENCE [LARGE SCALE GENOMIC DNA]</scope>
</reference>
<dbReference type="EMBL" id="MT442039">
    <property type="protein sequence ID" value="QKN88532.1"/>
    <property type="molecule type" value="Genomic_DNA"/>
</dbReference>
<feature type="transmembrane region" description="Helical" evidence="1">
    <location>
        <begin position="7"/>
        <end position="27"/>
    </location>
</feature>
<sequence length="60" mass="6654">MRNAIRVPLGVILLTTALVMLFLFFMFTGIERVSQLLAFVCGSVVDSCEAVCKTLDEWGQ</sequence>
<keyword evidence="1" id="KW-1133">Transmembrane helix</keyword>
<proteinExistence type="predicted"/>
<organism evidence="2 3">
    <name type="scientific">Vibrio phage vB_ValS_X1</name>
    <dbReference type="NCBI Taxonomy" id="2736341"/>
    <lineage>
        <taxon>Viruses</taxon>
        <taxon>Duplodnaviria</taxon>
        <taxon>Heunggongvirae</taxon>
        <taxon>Uroviricota</taxon>
        <taxon>Caudoviricetes</taxon>
        <taxon>Demerecviridae</taxon>
        <taxon>Pogseptimavirus</taxon>
        <taxon>Pogseptimavirus VspSw1</taxon>
    </lineage>
</organism>
<evidence type="ECO:0000256" key="1">
    <source>
        <dbReference type="SAM" id="Phobius"/>
    </source>
</evidence>
<dbReference type="Proteomes" id="UP000509161">
    <property type="component" value="Segment"/>
</dbReference>
<accession>A0A6M9Z794</accession>
<gene>
    <name evidence="2" type="ORF">vBValSX1_139</name>
</gene>
<name>A0A6M9Z794_9CAUD</name>
<evidence type="ECO:0000313" key="2">
    <source>
        <dbReference type="EMBL" id="QKN88532.1"/>
    </source>
</evidence>
<evidence type="ECO:0000313" key="3">
    <source>
        <dbReference type="Proteomes" id="UP000509161"/>
    </source>
</evidence>